<proteinExistence type="predicted"/>
<evidence type="ECO:0000313" key="1">
    <source>
        <dbReference type="EMBL" id="QEL64763.1"/>
    </source>
</evidence>
<dbReference type="EMBL" id="CP022579">
    <property type="protein sequence ID" value="QEL64763.1"/>
    <property type="molecule type" value="Genomic_DNA"/>
</dbReference>
<protein>
    <submittedName>
        <fullName evidence="1">Uncharacterized protein</fullName>
    </submittedName>
</protein>
<keyword evidence="2" id="KW-1185">Reference proteome</keyword>
<sequence length="86" mass="9302">MLGPDRTALAIRPVLRGYIDTGARVECIYDYQVTAGGEVVGYWLKEELNEKGIGYALADSRRRLVGAGPVYSVSPAALLEAFRLAA</sequence>
<name>A0A5C1E7C7_9RHOO</name>
<evidence type="ECO:0000313" key="2">
    <source>
        <dbReference type="Proteomes" id="UP000323671"/>
    </source>
</evidence>
<dbReference type="RefSeq" id="WP_149425210.1">
    <property type="nucleotide sequence ID" value="NZ_CP022579.1"/>
</dbReference>
<reference evidence="1 2" key="1">
    <citation type="submission" date="2017-07" db="EMBL/GenBank/DDBJ databases">
        <title>Complete genome sequence of Oryzomicrobium terrae TPP412.</title>
        <authorList>
            <person name="Chiu L.-W."/>
            <person name="Lo K.-J."/>
            <person name="Tsai Y.-M."/>
            <person name="Lin S.-S."/>
            <person name="Kuo C.-H."/>
            <person name="Liu C.-T."/>
        </authorList>
    </citation>
    <scope>NUCLEOTIDE SEQUENCE [LARGE SCALE GENOMIC DNA]</scope>
    <source>
        <strain evidence="1 2">TPP412</strain>
    </source>
</reference>
<gene>
    <name evidence="1" type="ORF">OTERR_12870</name>
</gene>
<dbReference type="Proteomes" id="UP000323671">
    <property type="component" value="Chromosome"/>
</dbReference>
<dbReference type="AlphaFoldDB" id="A0A5C1E7C7"/>
<organism evidence="1 2">
    <name type="scientific">Oryzomicrobium terrae</name>
    <dbReference type="NCBI Taxonomy" id="1735038"/>
    <lineage>
        <taxon>Bacteria</taxon>
        <taxon>Pseudomonadati</taxon>
        <taxon>Pseudomonadota</taxon>
        <taxon>Betaproteobacteria</taxon>
        <taxon>Rhodocyclales</taxon>
        <taxon>Rhodocyclaceae</taxon>
        <taxon>Oryzomicrobium</taxon>
    </lineage>
</organism>
<dbReference type="KEGG" id="otr:OTERR_12870"/>
<accession>A0A5C1E7C7</accession>